<evidence type="ECO:0000256" key="1">
    <source>
        <dbReference type="SAM" id="Phobius"/>
    </source>
</evidence>
<organism evidence="2">
    <name type="scientific">freshwater metagenome</name>
    <dbReference type="NCBI Taxonomy" id="449393"/>
    <lineage>
        <taxon>unclassified sequences</taxon>
        <taxon>metagenomes</taxon>
        <taxon>ecological metagenomes</taxon>
    </lineage>
</organism>
<reference evidence="2" key="1">
    <citation type="submission" date="2014-05" db="EMBL/GenBank/DDBJ databases">
        <title>Key roles for freshwater Actinobacteria revealed by deep metagenomic sequencing.</title>
        <authorList>
            <person name="Ghai R."/>
            <person name="Mizuno C.M."/>
            <person name="Picazo A."/>
            <person name="Camacho A."/>
            <person name="Rodriguez-Valera F."/>
        </authorList>
    </citation>
    <scope>NUCLEOTIDE SEQUENCE</scope>
</reference>
<comment type="caution">
    <text evidence="2">The sequence shown here is derived from an EMBL/GenBank/DDBJ whole genome shotgun (WGS) entry which is preliminary data.</text>
</comment>
<dbReference type="EMBL" id="JNSK01000044">
    <property type="protein sequence ID" value="KGA17381.1"/>
    <property type="molecule type" value="Genomic_DNA"/>
</dbReference>
<proteinExistence type="predicted"/>
<keyword evidence="1" id="KW-1133">Transmembrane helix</keyword>
<keyword evidence="1" id="KW-0812">Transmembrane</keyword>
<accession>A0A094QRT7</accession>
<protein>
    <submittedName>
        <fullName evidence="2">Uncharacterized protein</fullName>
    </submittedName>
</protein>
<keyword evidence="1" id="KW-0472">Membrane</keyword>
<evidence type="ECO:0000313" key="2">
    <source>
        <dbReference type="EMBL" id="KGA17381.1"/>
    </source>
</evidence>
<feature type="transmembrane region" description="Helical" evidence="1">
    <location>
        <begin position="35"/>
        <end position="58"/>
    </location>
</feature>
<name>A0A094QRT7_9ZZZZ</name>
<dbReference type="AlphaFoldDB" id="A0A094QRT7"/>
<sequence length="297" mass="33151">MAHGAITLPLLRKIRSSSKALKEALNTRFERVPPLSLTIMASGLIYLAIAGMWVSYFLPRWIHDREEFSGKSVERYKSALKVVASKSPGGMPETGAMHTDLDFVAKSSQKLLRRRIIFSLLAFSMIATLAGGVMSKFQFLYTLVPLSGIALYIVQVRRETIAERLQLRRVRQLQRENNGISTTNLAEVITPKATTDHWIPLTERELTGVVILPKGSAEQRRTWQPDSVPAPTYLSAPKAVTPKRIIDLTEPGKWSDEQEKLAMAALNAVAPSKDQIFDQILAEEAVDRLRDSKAVNE</sequence>
<feature type="transmembrane region" description="Helical" evidence="1">
    <location>
        <begin position="116"/>
        <end position="133"/>
    </location>
</feature>
<feature type="transmembrane region" description="Helical" evidence="1">
    <location>
        <begin position="139"/>
        <end position="156"/>
    </location>
</feature>
<gene>
    <name evidence="2" type="ORF">GM50_11940</name>
</gene>